<protein>
    <submittedName>
        <fullName evidence="4">GNAT family N-acetyltransferase</fullName>
    </submittedName>
</protein>
<dbReference type="SUPFAM" id="SSF55729">
    <property type="entry name" value="Acyl-CoA N-acyltransferases (Nat)"/>
    <property type="match status" value="1"/>
</dbReference>
<dbReference type="AlphaFoldDB" id="A0A4V4RCJ9"/>
<dbReference type="PANTHER" id="PTHR43877">
    <property type="entry name" value="AMINOALKYLPHOSPHONATE N-ACETYLTRANSFERASE-RELATED-RELATED"/>
    <property type="match status" value="1"/>
</dbReference>
<dbReference type="InterPro" id="IPR016181">
    <property type="entry name" value="Acyl_CoA_acyltransferase"/>
</dbReference>
<evidence type="ECO:0000256" key="1">
    <source>
        <dbReference type="ARBA" id="ARBA00022679"/>
    </source>
</evidence>
<sequence length="95" mass="10782">MRRVIYSVSCADPEVSAAYVHRLTVSSTHRGDNLGGRQLSWVEVRARGDGKQSVRLDCAADNPRLRRFYERRGFTRVRDSCVEDPTGKRTLTISL</sequence>
<evidence type="ECO:0000313" key="5">
    <source>
        <dbReference type="Proteomes" id="UP000306192"/>
    </source>
</evidence>
<name>A0A4V4RCJ9_9MICO</name>
<dbReference type="Pfam" id="PF00583">
    <property type="entry name" value="Acetyltransf_1"/>
    <property type="match status" value="1"/>
</dbReference>
<proteinExistence type="predicted"/>
<keyword evidence="5" id="KW-1185">Reference proteome</keyword>
<gene>
    <name evidence="4" type="ORF">D4765_18885</name>
</gene>
<evidence type="ECO:0000313" key="4">
    <source>
        <dbReference type="EMBL" id="TIH26674.1"/>
    </source>
</evidence>
<accession>A0A4V4RCJ9</accession>
<evidence type="ECO:0000259" key="3">
    <source>
        <dbReference type="PROSITE" id="PS51186"/>
    </source>
</evidence>
<dbReference type="GO" id="GO:0016747">
    <property type="term" value="F:acyltransferase activity, transferring groups other than amino-acyl groups"/>
    <property type="evidence" value="ECO:0007669"/>
    <property type="project" value="InterPro"/>
</dbReference>
<organism evidence="4 5">
    <name type="scientific">Subtercola vilae</name>
    <dbReference type="NCBI Taxonomy" id="2056433"/>
    <lineage>
        <taxon>Bacteria</taxon>
        <taxon>Bacillati</taxon>
        <taxon>Actinomycetota</taxon>
        <taxon>Actinomycetes</taxon>
        <taxon>Micrococcales</taxon>
        <taxon>Microbacteriaceae</taxon>
        <taxon>Subtercola</taxon>
    </lineage>
</organism>
<keyword evidence="1 4" id="KW-0808">Transferase</keyword>
<dbReference type="PROSITE" id="PS51186">
    <property type="entry name" value="GNAT"/>
    <property type="match status" value="1"/>
</dbReference>
<comment type="caution">
    <text evidence="4">The sequence shown here is derived from an EMBL/GenBank/DDBJ whole genome shotgun (WGS) entry which is preliminary data.</text>
</comment>
<dbReference type="EMBL" id="QYRT01000086">
    <property type="protein sequence ID" value="TIH26674.1"/>
    <property type="molecule type" value="Genomic_DNA"/>
</dbReference>
<keyword evidence="2" id="KW-0012">Acyltransferase</keyword>
<dbReference type="InterPro" id="IPR000182">
    <property type="entry name" value="GNAT_dom"/>
</dbReference>
<feature type="domain" description="N-acetyltransferase" evidence="3">
    <location>
        <begin position="1"/>
        <end position="95"/>
    </location>
</feature>
<dbReference type="Gene3D" id="3.40.630.30">
    <property type="match status" value="1"/>
</dbReference>
<reference evidence="4 5" key="1">
    <citation type="journal article" date="2019" name="Microorganisms">
        <title>Systematic Affiliation and Genome Analysis of Subtercola vilae DB165(T) with Particular Emphasis on Cold Adaptation of an Isolate from a High-Altitude Cold Volcano Lake.</title>
        <authorList>
            <person name="Villalobos A.S."/>
            <person name="Wiese J."/>
            <person name="Imhoff J.F."/>
            <person name="Dorador C."/>
            <person name="Keller A."/>
            <person name="Hentschel U."/>
        </authorList>
    </citation>
    <scope>NUCLEOTIDE SEQUENCE [LARGE SCALE GENOMIC DNA]</scope>
    <source>
        <strain evidence="4 5">DB165</strain>
    </source>
</reference>
<evidence type="ECO:0000256" key="2">
    <source>
        <dbReference type="ARBA" id="ARBA00023315"/>
    </source>
</evidence>
<dbReference type="InterPro" id="IPR050832">
    <property type="entry name" value="Bact_Acetyltransf"/>
</dbReference>
<dbReference type="Proteomes" id="UP000306192">
    <property type="component" value="Unassembled WGS sequence"/>
</dbReference>
<dbReference type="OrthoDB" id="9799092at2"/>